<dbReference type="InterPro" id="IPR010663">
    <property type="entry name" value="Znf_FPG/IleRS"/>
</dbReference>
<evidence type="ECO:0000256" key="16">
    <source>
        <dbReference type="PROSITE-ProRule" id="PRU00391"/>
    </source>
</evidence>
<dbReference type="PANTHER" id="PTHR22993:SF9">
    <property type="entry name" value="FORMAMIDOPYRIMIDINE-DNA GLYCOSYLASE"/>
    <property type="match status" value="1"/>
</dbReference>
<dbReference type="GO" id="GO:0034039">
    <property type="term" value="F:8-oxo-7,8-dihydroguanine DNA N-glycosylase activity"/>
    <property type="evidence" value="ECO:0007669"/>
    <property type="project" value="TreeGrafter"/>
</dbReference>
<dbReference type="Gene3D" id="3.20.190.10">
    <property type="entry name" value="MutM-like, N-terminal"/>
    <property type="match status" value="1"/>
</dbReference>
<dbReference type="NCBIfam" id="NF002211">
    <property type="entry name" value="PRK01103.1"/>
    <property type="match status" value="1"/>
</dbReference>
<dbReference type="SUPFAM" id="SSF46946">
    <property type="entry name" value="S13-like H2TH domain"/>
    <property type="match status" value="1"/>
</dbReference>
<dbReference type="InterPro" id="IPR012319">
    <property type="entry name" value="FPG_cat"/>
</dbReference>
<evidence type="ECO:0000256" key="5">
    <source>
        <dbReference type="ARBA" id="ARBA00022723"/>
    </source>
</evidence>
<dbReference type="Pfam" id="PF06827">
    <property type="entry name" value="zf-FPG_IleRS"/>
    <property type="match status" value="1"/>
</dbReference>
<comment type="similarity">
    <text evidence="3">Belongs to the FPG family.</text>
</comment>
<comment type="subunit">
    <text evidence="4">Monomer.</text>
</comment>
<evidence type="ECO:0000259" key="17">
    <source>
        <dbReference type="PROSITE" id="PS51066"/>
    </source>
</evidence>
<dbReference type="PROSITE" id="PS51066">
    <property type="entry name" value="ZF_FPG_2"/>
    <property type="match status" value="1"/>
</dbReference>
<dbReference type="InterPro" id="IPR000214">
    <property type="entry name" value="Znf_DNA_glyclase/AP_lyase"/>
</dbReference>
<organism evidence="19 20">
    <name type="scientific">Candidatus Falkowbacteria bacterium RIFOXYA2_FULL_38_12</name>
    <dbReference type="NCBI Taxonomy" id="1797993"/>
    <lineage>
        <taxon>Bacteria</taxon>
        <taxon>Candidatus Falkowiibacteriota</taxon>
    </lineage>
</organism>
<evidence type="ECO:0000259" key="18">
    <source>
        <dbReference type="PROSITE" id="PS51068"/>
    </source>
</evidence>
<dbReference type="InterPro" id="IPR020629">
    <property type="entry name" value="FPG_Glyclase"/>
</dbReference>
<dbReference type="EMBL" id="MFGA01000020">
    <property type="protein sequence ID" value="OGF20755.1"/>
    <property type="molecule type" value="Genomic_DNA"/>
</dbReference>
<dbReference type="GO" id="GO:0008270">
    <property type="term" value="F:zinc ion binding"/>
    <property type="evidence" value="ECO:0007669"/>
    <property type="project" value="UniProtKB-KW"/>
</dbReference>
<dbReference type="SUPFAM" id="SSF57716">
    <property type="entry name" value="Glucocorticoid receptor-like (DNA-binding domain)"/>
    <property type="match status" value="1"/>
</dbReference>
<protein>
    <submittedName>
        <fullName evidence="19">DNA-formamidopyrimidine glycosylase</fullName>
    </submittedName>
</protein>
<dbReference type="GO" id="GO:0140078">
    <property type="term" value="F:class I DNA-(apurinic or apyrimidinic site) endonuclease activity"/>
    <property type="evidence" value="ECO:0007669"/>
    <property type="project" value="UniProtKB-EC"/>
</dbReference>
<dbReference type="SMART" id="SM01232">
    <property type="entry name" value="H2TH"/>
    <property type="match status" value="1"/>
</dbReference>
<reference evidence="19 20" key="1">
    <citation type="journal article" date="2016" name="Nat. Commun.">
        <title>Thousands of microbial genomes shed light on interconnected biogeochemical processes in an aquifer system.</title>
        <authorList>
            <person name="Anantharaman K."/>
            <person name="Brown C.T."/>
            <person name="Hug L.A."/>
            <person name="Sharon I."/>
            <person name="Castelle C.J."/>
            <person name="Probst A.J."/>
            <person name="Thomas B.C."/>
            <person name="Singh A."/>
            <person name="Wilkins M.J."/>
            <person name="Karaoz U."/>
            <person name="Brodie E.L."/>
            <person name="Williams K.H."/>
            <person name="Hubbard S.S."/>
            <person name="Banfield J.F."/>
        </authorList>
    </citation>
    <scope>NUCLEOTIDE SEQUENCE [LARGE SCALE GENOMIC DNA]</scope>
</reference>
<dbReference type="SUPFAM" id="SSF81624">
    <property type="entry name" value="N-terminal domain of MutM-like DNA repair proteins"/>
    <property type="match status" value="1"/>
</dbReference>
<accession>A0A1F5S249</accession>
<keyword evidence="6" id="KW-0227">DNA damage</keyword>
<dbReference type="FunFam" id="1.10.8.50:FF:000003">
    <property type="entry name" value="Formamidopyrimidine-DNA glycosylase"/>
    <property type="match status" value="1"/>
</dbReference>
<keyword evidence="13" id="KW-0511">Multifunctional enzyme</keyword>
<evidence type="ECO:0000256" key="13">
    <source>
        <dbReference type="ARBA" id="ARBA00023268"/>
    </source>
</evidence>
<dbReference type="InterPro" id="IPR035937">
    <property type="entry name" value="FPG_N"/>
</dbReference>
<evidence type="ECO:0000256" key="11">
    <source>
        <dbReference type="ARBA" id="ARBA00023204"/>
    </source>
</evidence>
<keyword evidence="7 16" id="KW-0863">Zinc-finger</keyword>
<evidence type="ECO:0000256" key="10">
    <source>
        <dbReference type="ARBA" id="ARBA00023125"/>
    </source>
</evidence>
<evidence type="ECO:0000256" key="4">
    <source>
        <dbReference type="ARBA" id="ARBA00011245"/>
    </source>
</evidence>
<dbReference type="Proteomes" id="UP000177407">
    <property type="component" value="Unassembled WGS sequence"/>
</dbReference>
<keyword evidence="12" id="KW-0456">Lyase</keyword>
<keyword evidence="8" id="KW-0378">Hydrolase</keyword>
<dbReference type="PROSITE" id="PS51068">
    <property type="entry name" value="FPG_CAT"/>
    <property type="match status" value="1"/>
</dbReference>
<evidence type="ECO:0000256" key="7">
    <source>
        <dbReference type="ARBA" id="ARBA00022771"/>
    </source>
</evidence>
<proteinExistence type="inferred from homology"/>
<dbReference type="PROSITE" id="PS01242">
    <property type="entry name" value="ZF_FPG_1"/>
    <property type="match status" value="1"/>
</dbReference>
<feature type="domain" description="Formamidopyrimidine-DNA glycosylase catalytic" evidence="18">
    <location>
        <begin position="2"/>
        <end position="112"/>
    </location>
</feature>
<evidence type="ECO:0000256" key="12">
    <source>
        <dbReference type="ARBA" id="ARBA00023239"/>
    </source>
</evidence>
<dbReference type="SMART" id="SM00898">
    <property type="entry name" value="Fapy_DNA_glyco"/>
    <property type="match status" value="1"/>
</dbReference>
<evidence type="ECO:0000313" key="20">
    <source>
        <dbReference type="Proteomes" id="UP000177407"/>
    </source>
</evidence>
<keyword evidence="10" id="KW-0238">DNA-binding</keyword>
<dbReference type="Pfam" id="PF01149">
    <property type="entry name" value="Fapy_DNA_glyco"/>
    <property type="match status" value="1"/>
</dbReference>
<keyword evidence="11" id="KW-0234">DNA repair</keyword>
<dbReference type="Pfam" id="PF06831">
    <property type="entry name" value="H2TH"/>
    <property type="match status" value="1"/>
</dbReference>
<keyword evidence="9" id="KW-0862">Zinc</keyword>
<dbReference type="NCBIfam" id="TIGR00577">
    <property type="entry name" value="fpg"/>
    <property type="match status" value="1"/>
</dbReference>
<dbReference type="AlphaFoldDB" id="A0A1F5S249"/>
<evidence type="ECO:0000256" key="9">
    <source>
        <dbReference type="ARBA" id="ARBA00022833"/>
    </source>
</evidence>
<dbReference type="GO" id="GO:0006284">
    <property type="term" value="P:base-excision repair"/>
    <property type="evidence" value="ECO:0007669"/>
    <property type="project" value="InterPro"/>
</dbReference>
<evidence type="ECO:0000256" key="14">
    <source>
        <dbReference type="ARBA" id="ARBA00023295"/>
    </source>
</evidence>
<comment type="cofactor">
    <cofactor evidence="2">
        <name>Zn(2+)</name>
        <dbReference type="ChEBI" id="CHEBI:29105"/>
    </cofactor>
</comment>
<keyword evidence="5" id="KW-0479">Metal-binding</keyword>
<evidence type="ECO:0000256" key="2">
    <source>
        <dbReference type="ARBA" id="ARBA00001947"/>
    </source>
</evidence>
<dbReference type="PANTHER" id="PTHR22993">
    <property type="entry name" value="FORMAMIDOPYRIMIDINE-DNA GLYCOSYLASE"/>
    <property type="match status" value="1"/>
</dbReference>
<dbReference type="InterPro" id="IPR015887">
    <property type="entry name" value="DNA_glyclase_Znf_dom_DNA_BS"/>
</dbReference>
<comment type="catalytic activity">
    <reaction evidence="1">
        <text>Hydrolysis of DNA containing ring-opened 7-methylguanine residues, releasing 2,6-diamino-4-hydroxy-5-(N-methyl)formamidopyrimidine.</text>
        <dbReference type="EC" id="3.2.2.23"/>
    </reaction>
</comment>
<evidence type="ECO:0000256" key="1">
    <source>
        <dbReference type="ARBA" id="ARBA00001668"/>
    </source>
</evidence>
<dbReference type="CDD" id="cd08966">
    <property type="entry name" value="EcFpg-like_N"/>
    <property type="match status" value="1"/>
</dbReference>
<evidence type="ECO:0000256" key="3">
    <source>
        <dbReference type="ARBA" id="ARBA00009409"/>
    </source>
</evidence>
<gene>
    <name evidence="19" type="ORF">A2257_03210</name>
</gene>
<name>A0A1F5S249_9BACT</name>
<dbReference type="InterPro" id="IPR015886">
    <property type="entry name" value="H2TH_FPG"/>
</dbReference>
<sequence>MPELPEVETIKNQLLDQILNKKIIGVEVIKPRMINVSVADFKKKIEGEKIKNIRRRAKMLLMDFSNDYSLIIHLKMTGQLIYDGGTGRGTPHIIYTFADKSQLKHYDARLFGYAKLFKTREADDFIKESDIGPEILEKEFTLLKFEELLKQRKKSKIKPLLMDQSFIAGVGNIYAQEACFCAKVSPQRRVEALEEFEIKKIYDCLRKILVSAVKDGGTSMDSYVDAKGEKGKYIFKLKVYGKGGEGCSECGEKIKTIKLGGRGTSFCPNCQK</sequence>
<evidence type="ECO:0000256" key="15">
    <source>
        <dbReference type="ARBA" id="ARBA00044632"/>
    </source>
</evidence>
<dbReference type="Gene3D" id="1.10.8.50">
    <property type="match status" value="1"/>
</dbReference>
<evidence type="ECO:0000256" key="6">
    <source>
        <dbReference type="ARBA" id="ARBA00022763"/>
    </source>
</evidence>
<keyword evidence="14" id="KW-0326">Glycosidase</keyword>
<comment type="catalytic activity">
    <reaction evidence="15">
        <text>2'-deoxyribonucleotide-(2'-deoxyribose 5'-phosphate)-2'-deoxyribonucleotide-DNA = a 3'-end 2'-deoxyribonucleotide-(2,3-dehydro-2,3-deoxyribose 5'-phosphate)-DNA + a 5'-end 5'-phospho-2'-deoxyribonucleoside-DNA + H(+)</text>
        <dbReference type="Rhea" id="RHEA:66592"/>
        <dbReference type="Rhea" id="RHEA-COMP:13180"/>
        <dbReference type="Rhea" id="RHEA-COMP:16897"/>
        <dbReference type="Rhea" id="RHEA-COMP:17067"/>
        <dbReference type="ChEBI" id="CHEBI:15378"/>
        <dbReference type="ChEBI" id="CHEBI:136412"/>
        <dbReference type="ChEBI" id="CHEBI:157695"/>
        <dbReference type="ChEBI" id="CHEBI:167181"/>
        <dbReference type="EC" id="4.2.99.18"/>
    </reaction>
</comment>
<dbReference type="InterPro" id="IPR010979">
    <property type="entry name" value="Ribosomal_uS13-like_H2TH"/>
</dbReference>
<comment type="caution">
    <text evidence="19">The sequence shown here is derived from an EMBL/GenBank/DDBJ whole genome shotgun (WGS) entry which is preliminary data.</text>
</comment>
<feature type="domain" description="FPG-type" evidence="17">
    <location>
        <begin position="238"/>
        <end position="272"/>
    </location>
</feature>
<evidence type="ECO:0000256" key="8">
    <source>
        <dbReference type="ARBA" id="ARBA00022801"/>
    </source>
</evidence>
<evidence type="ECO:0000313" key="19">
    <source>
        <dbReference type="EMBL" id="OGF20755.1"/>
    </source>
</evidence>
<dbReference type="GO" id="GO:0003684">
    <property type="term" value="F:damaged DNA binding"/>
    <property type="evidence" value="ECO:0007669"/>
    <property type="project" value="InterPro"/>
</dbReference>